<organism evidence="5 6">
    <name type="scientific">Plectosphaerella plurivora</name>
    <dbReference type="NCBI Taxonomy" id="936078"/>
    <lineage>
        <taxon>Eukaryota</taxon>
        <taxon>Fungi</taxon>
        <taxon>Dikarya</taxon>
        <taxon>Ascomycota</taxon>
        <taxon>Pezizomycotina</taxon>
        <taxon>Sordariomycetes</taxon>
        <taxon>Hypocreomycetidae</taxon>
        <taxon>Glomerellales</taxon>
        <taxon>Plectosphaerellaceae</taxon>
        <taxon>Plectosphaerella</taxon>
    </lineage>
</organism>
<feature type="region of interest" description="Disordered" evidence="3">
    <location>
        <begin position="1"/>
        <end position="25"/>
    </location>
</feature>
<keyword evidence="6" id="KW-1185">Reference proteome</keyword>
<feature type="compositionally biased region" description="Pro residues" evidence="3">
    <location>
        <begin position="1"/>
        <end position="15"/>
    </location>
</feature>
<gene>
    <name evidence="5" type="ORF">F5X68DRAFT_231891</name>
</gene>
<feature type="domain" description="Zn(2)-C6 fungal-type" evidence="4">
    <location>
        <begin position="27"/>
        <end position="56"/>
    </location>
</feature>
<dbReference type="Gene3D" id="4.10.240.10">
    <property type="entry name" value="Zn(2)-C6 fungal-type DNA-binding domain"/>
    <property type="match status" value="1"/>
</dbReference>
<evidence type="ECO:0000256" key="3">
    <source>
        <dbReference type="SAM" id="MobiDB-lite"/>
    </source>
</evidence>
<dbReference type="GO" id="GO:0000976">
    <property type="term" value="F:transcription cis-regulatory region binding"/>
    <property type="evidence" value="ECO:0007669"/>
    <property type="project" value="TreeGrafter"/>
</dbReference>
<evidence type="ECO:0000313" key="6">
    <source>
        <dbReference type="Proteomes" id="UP000770015"/>
    </source>
</evidence>
<dbReference type="EMBL" id="JAGSXJ010000011">
    <property type="protein sequence ID" value="KAH6687423.1"/>
    <property type="molecule type" value="Genomic_DNA"/>
</dbReference>
<dbReference type="Pfam" id="PF11951">
    <property type="entry name" value="Fungal_trans_2"/>
    <property type="match status" value="1"/>
</dbReference>
<comment type="subcellular location">
    <subcellularLocation>
        <location evidence="1">Nucleus</location>
    </subcellularLocation>
</comment>
<evidence type="ECO:0000256" key="1">
    <source>
        <dbReference type="ARBA" id="ARBA00004123"/>
    </source>
</evidence>
<dbReference type="CDD" id="cd00067">
    <property type="entry name" value="GAL4"/>
    <property type="match status" value="1"/>
</dbReference>
<proteinExistence type="predicted"/>
<dbReference type="PROSITE" id="PS50048">
    <property type="entry name" value="ZN2_CY6_FUNGAL_2"/>
    <property type="match status" value="1"/>
</dbReference>
<dbReference type="Proteomes" id="UP000770015">
    <property type="component" value="Unassembled WGS sequence"/>
</dbReference>
<dbReference type="GO" id="GO:0008270">
    <property type="term" value="F:zinc ion binding"/>
    <property type="evidence" value="ECO:0007669"/>
    <property type="project" value="InterPro"/>
</dbReference>
<keyword evidence="2" id="KW-0539">Nucleus</keyword>
<dbReference type="PANTHER" id="PTHR37534">
    <property type="entry name" value="TRANSCRIPTIONAL ACTIVATOR PROTEIN UGA3"/>
    <property type="match status" value="1"/>
</dbReference>
<dbReference type="GO" id="GO:0000981">
    <property type="term" value="F:DNA-binding transcription factor activity, RNA polymerase II-specific"/>
    <property type="evidence" value="ECO:0007669"/>
    <property type="project" value="InterPro"/>
</dbReference>
<reference evidence="5" key="1">
    <citation type="journal article" date="2021" name="Nat. Commun.">
        <title>Genetic determinants of endophytism in the Arabidopsis root mycobiome.</title>
        <authorList>
            <person name="Mesny F."/>
            <person name="Miyauchi S."/>
            <person name="Thiergart T."/>
            <person name="Pickel B."/>
            <person name="Atanasova L."/>
            <person name="Karlsson M."/>
            <person name="Huettel B."/>
            <person name="Barry K.W."/>
            <person name="Haridas S."/>
            <person name="Chen C."/>
            <person name="Bauer D."/>
            <person name="Andreopoulos W."/>
            <person name="Pangilinan J."/>
            <person name="LaButti K."/>
            <person name="Riley R."/>
            <person name="Lipzen A."/>
            <person name="Clum A."/>
            <person name="Drula E."/>
            <person name="Henrissat B."/>
            <person name="Kohler A."/>
            <person name="Grigoriev I.V."/>
            <person name="Martin F.M."/>
            <person name="Hacquard S."/>
        </authorList>
    </citation>
    <scope>NUCLEOTIDE SEQUENCE</scope>
    <source>
        <strain evidence="5">MPI-SDFR-AT-0117</strain>
    </source>
</reference>
<dbReference type="InterPro" id="IPR021858">
    <property type="entry name" value="Fun_TF"/>
</dbReference>
<sequence>MPPQLSPPPNAIPRPPHQRPAVKSRSGCEQCKRRKVKCDERQPTCSRCIARRETCTGNFQCDPWQVERPWISHTRTVTPVSVMENDALRHWYAKACLNMAIFHPPVNPLSHDLSVWLVHSRALRHTLECVAEAHREYFRPGRLGRALEIRGRAIISLHSELARIRTAEQSSPYKHAVLLRTAVLSSMILCVSSSWLDPTTVDVGIEFLSGAKGLIEMLAASGHLDDPLSFYALGLFLYWMAFSSYLVPSDMPVVQASPSILDALTKPPFDTCVHPVTGISATLCPLIAEAGLYYRRTVDLHARDPALVTDLTQRLLFWQPPASCPDQPQLVQLAEGYRHLGLIMLCQAQSITDEDVNNGVILEHVFAVMELLQHIPQQDPLLNWFRLSR</sequence>
<name>A0A9P8VCB9_9PEZI</name>
<comment type="caution">
    <text evidence="5">The sequence shown here is derived from an EMBL/GenBank/DDBJ whole genome shotgun (WGS) entry which is preliminary data.</text>
</comment>
<dbReference type="OrthoDB" id="416217at2759"/>
<dbReference type="InterPro" id="IPR001138">
    <property type="entry name" value="Zn2Cys6_DnaBD"/>
</dbReference>
<dbReference type="AlphaFoldDB" id="A0A9P8VCB9"/>
<dbReference type="GO" id="GO:0045944">
    <property type="term" value="P:positive regulation of transcription by RNA polymerase II"/>
    <property type="evidence" value="ECO:0007669"/>
    <property type="project" value="TreeGrafter"/>
</dbReference>
<evidence type="ECO:0000313" key="5">
    <source>
        <dbReference type="EMBL" id="KAH6687423.1"/>
    </source>
</evidence>
<dbReference type="PROSITE" id="PS00463">
    <property type="entry name" value="ZN2_CY6_FUNGAL_1"/>
    <property type="match status" value="1"/>
</dbReference>
<evidence type="ECO:0000256" key="2">
    <source>
        <dbReference type="ARBA" id="ARBA00023242"/>
    </source>
</evidence>
<dbReference type="PANTHER" id="PTHR37534:SF11">
    <property type="entry name" value="ZN(II)2CYS6 TRANSCRIPTION FACTOR (EUROFUNG)"/>
    <property type="match status" value="1"/>
</dbReference>
<protein>
    <recommendedName>
        <fullName evidence="4">Zn(2)-C6 fungal-type domain-containing protein</fullName>
    </recommendedName>
</protein>
<dbReference type="Pfam" id="PF00172">
    <property type="entry name" value="Zn_clus"/>
    <property type="match status" value="1"/>
</dbReference>
<dbReference type="GO" id="GO:0005634">
    <property type="term" value="C:nucleus"/>
    <property type="evidence" value="ECO:0007669"/>
    <property type="project" value="UniProtKB-SubCell"/>
</dbReference>
<accession>A0A9P8VCB9</accession>
<dbReference type="InterPro" id="IPR036864">
    <property type="entry name" value="Zn2-C6_fun-type_DNA-bd_sf"/>
</dbReference>
<dbReference type="SMART" id="SM00066">
    <property type="entry name" value="GAL4"/>
    <property type="match status" value="1"/>
</dbReference>
<evidence type="ECO:0000259" key="4">
    <source>
        <dbReference type="PROSITE" id="PS50048"/>
    </source>
</evidence>
<dbReference type="SUPFAM" id="SSF57701">
    <property type="entry name" value="Zn2/Cys6 DNA-binding domain"/>
    <property type="match status" value="1"/>
</dbReference>